<feature type="signal peptide" evidence="3">
    <location>
        <begin position="1"/>
        <end position="18"/>
    </location>
</feature>
<evidence type="ECO:0000313" key="4">
    <source>
        <dbReference type="EMBL" id="KAA0153713.1"/>
    </source>
</evidence>
<keyword evidence="3" id="KW-0732">Signal</keyword>
<feature type="compositionally biased region" description="Low complexity" evidence="2">
    <location>
        <begin position="752"/>
        <end position="764"/>
    </location>
</feature>
<evidence type="ECO:0000313" key="5">
    <source>
        <dbReference type="Proteomes" id="UP000325113"/>
    </source>
</evidence>
<evidence type="ECO:0000256" key="2">
    <source>
        <dbReference type="SAM" id="MobiDB-lite"/>
    </source>
</evidence>
<keyword evidence="1" id="KW-0175">Coiled coil</keyword>
<protein>
    <submittedName>
        <fullName evidence="4">Uncharacterized protein</fullName>
    </submittedName>
</protein>
<dbReference type="EMBL" id="VLTM01000098">
    <property type="protein sequence ID" value="KAA0153713.1"/>
    <property type="molecule type" value="Genomic_DNA"/>
</dbReference>
<dbReference type="Proteomes" id="UP000325113">
    <property type="component" value="Unassembled WGS sequence"/>
</dbReference>
<comment type="caution">
    <text evidence="4">The sequence shown here is derived from an EMBL/GenBank/DDBJ whole genome shotgun (WGS) entry which is preliminary data.</text>
</comment>
<proteinExistence type="predicted"/>
<accession>A0A5A8CKS5</accession>
<feature type="region of interest" description="Disordered" evidence="2">
    <location>
        <begin position="719"/>
        <end position="829"/>
    </location>
</feature>
<feature type="compositionally biased region" description="Low complexity" evidence="2">
    <location>
        <begin position="794"/>
        <end position="806"/>
    </location>
</feature>
<feature type="region of interest" description="Disordered" evidence="2">
    <location>
        <begin position="682"/>
        <end position="707"/>
    </location>
</feature>
<organism evidence="4 5">
    <name type="scientific">Cafeteria roenbergensis</name>
    <name type="common">Marine flagellate</name>
    <dbReference type="NCBI Taxonomy" id="33653"/>
    <lineage>
        <taxon>Eukaryota</taxon>
        <taxon>Sar</taxon>
        <taxon>Stramenopiles</taxon>
        <taxon>Bigyra</taxon>
        <taxon>Opalozoa</taxon>
        <taxon>Bicosoecida</taxon>
        <taxon>Cafeteriaceae</taxon>
        <taxon>Cafeteria</taxon>
    </lineage>
</organism>
<feature type="chain" id="PRO_5022955891" evidence="3">
    <location>
        <begin position="19"/>
        <end position="1073"/>
    </location>
</feature>
<feature type="compositionally biased region" description="Low complexity" evidence="2">
    <location>
        <begin position="773"/>
        <end position="785"/>
    </location>
</feature>
<evidence type="ECO:0000256" key="3">
    <source>
        <dbReference type="SAM" id="SignalP"/>
    </source>
</evidence>
<feature type="coiled-coil region" evidence="1">
    <location>
        <begin position="53"/>
        <end position="138"/>
    </location>
</feature>
<gene>
    <name evidence="4" type="ORF">FNF31_06416</name>
</gene>
<evidence type="ECO:0000256" key="1">
    <source>
        <dbReference type="SAM" id="Coils"/>
    </source>
</evidence>
<sequence length="1073" mass="109943">MLMSVAVLVFCVSWFAWMFLVPPAKEHVSKPIAHTLSHDERAEVEATIRAQAAAKYEQELAAALDEADRQYQNELDQAAQQLAAADAAAAEAKRAADAASAASTSASSEQMAAALARAASSERAAAALRAKMDRIAAERAASLEAIRQSHGQDALVGIETVVQEALLRRERLRIADAAQATLDDFCASTERVDMDVRNSPALRADALPFDAADADLAAAPMGPQRCVGLGAPSDDVIPTRALLLQDPALVEAIGRQAIRDVNASSLGLQGVSIRPAGFRTQGPSPQQGALSAEAERPCCSRAVIGVHPVLGAFFRVLLPVVRDDTGEPAQVPLCFRRRWWSLPDVEAHTPSAPGIAQMANLSAEAVAAGWARRADAQLAAAEVTGAGSARLAPPALPPVRPPADVRVATKQSEPRHSAPLLILPFRAAASHRLPSIILSAARSAALSAEGFARLVIAVVDATDAPSGMEPAELVDWLSAMALNASIAYEHTLQVTVVTGPTALTGARTVPGAGRVARAAAVGAAFLQNRLPAEAAGSPQARRWLATRPARDLDRAAVAGAPVSRAAAAADDDSDAAADAGLAASPLVGAVLAAVKGEGESDRVVLLDAALARLSPMALDDAAAAAIPGTSAWAPVASMGAPSDDDDQAELVPLVGGWDGFTAEQDPLQKLSDWSEVQLRDSPALQPGFWPDAKLGGDGAPARARRLAEGDAADGAAALRGGRRLDSNEQQQPEEAEEGAAGDQADGDKKQQQSEGAEEGAAGDQADGDKKQQQSEGAEEGAAGDQADGDKKQQQSEGAEEGAAGDQADGDGDDDGAGAGGADAGGELPPEVLDAARGLERLQLEGAAHRHTTIAATVGDLAAAVVLAHDVSVAQRVAAQKAAAAAAAAAAEAAGSAPLSEDEAMAAGALALEQALPAAAEGDECVARRLLVALHDLGVRVRRSAAPALLVQSDPMVACQCSDGPVLDGFAQPHCTRAWMRSEGGDSFDADRFACAVDQLTGATTASSDRAGERRAVLRAPLLLSNTVRDFDPSAGLTIRANVKGQQGGTAGQFALTFPLSGRAWECTSCNKAA</sequence>
<name>A0A5A8CKS5_CAFRO</name>
<reference evidence="4 5" key="1">
    <citation type="submission" date="2019-07" db="EMBL/GenBank/DDBJ databases">
        <title>Genomes of Cafeteria roenbergensis.</title>
        <authorList>
            <person name="Fischer M.G."/>
            <person name="Hackl T."/>
            <person name="Roman M."/>
        </authorList>
    </citation>
    <scope>NUCLEOTIDE SEQUENCE [LARGE SCALE GENOMIC DNA]</scope>
    <source>
        <strain evidence="4 5">Cflag</strain>
    </source>
</reference>
<dbReference type="AlphaFoldDB" id="A0A5A8CKS5"/>